<dbReference type="InterPro" id="IPR005152">
    <property type="entry name" value="Lipase_secreted"/>
</dbReference>
<dbReference type="EMBL" id="AEUD01000008">
    <property type="protein sequence ID" value="EGD55049.1"/>
    <property type="molecule type" value="Genomic_DNA"/>
</dbReference>
<dbReference type="Gene3D" id="3.40.50.1820">
    <property type="entry name" value="alpha/beta hydrolase"/>
    <property type="match status" value="1"/>
</dbReference>
<dbReference type="Gene3D" id="1.10.260.130">
    <property type="match status" value="1"/>
</dbReference>
<dbReference type="InterPro" id="IPR029058">
    <property type="entry name" value="AB_hydrolase_fold"/>
</dbReference>
<sequence>MTASIRPPELDHFYRFPDDPDDPVGVAPGSVLRRRSVNIGSFGGPALPIRADQLLYRTSDRHGVAECAVTTVLRPSAPAVGVLSFQCAVDAVTPRALPSYGLRSGSRAAGSLAHLELPQIVAALRRGWTVSVPDHCGRRGRLGAPREPGHRALDAVRAVYADDAAGSLPPHVGLWGYSGGGLATLWAAETARIHAPELTVVGAVAGAPVGDLAATFKRLNGGRFAGFVMVFLAGLLRAYPELDAVVDDHARPELRTSLSVAATLTPLAALMRFALFDVGDHLEYGLDGLLRDPRLAAVLAEIRPGESAPAVPLLVQQGERDEVIAVSDVAALVGRYRALGVEVEYQRSPFGWHLPLSFWTARAALDWLGHAAAAATASAA</sequence>
<organism evidence="1 2">
    <name type="scientific">Gordonia neofelifaecis NRRL B-59395</name>
    <dbReference type="NCBI Taxonomy" id="644548"/>
    <lineage>
        <taxon>Bacteria</taxon>
        <taxon>Bacillati</taxon>
        <taxon>Actinomycetota</taxon>
        <taxon>Actinomycetes</taxon>
        <taxon>Mycobacteriales</taxon>
        <taxon>Gordoniaceae</taxon>
        <taxon>Gordonia</taxon>
    </lineage>
</organism>
<dbReference type="Proteomes" id="UP000035065">
    <property type="component" value="Unassembled WGS sequence"/>
</dbReference>
<dbReference type="PIRSF" id="PIRSF029171">
    <property type="entry name" value="Esterase_LipA"/>
    <property type="match status" value="1"/>
</dbReference>
<dbReference type="GO" id="GO:0004806">
    <property type="term" value="F:triacylglycerol lipase activity"/>
    <property type="evidence" value="ECO:0007669"/>
    <property type="project" value="InterPro"/>
</dbReference>
<dbReference type="SUPFAM" id="SSF53474">
    <property type="entry name" value="alpha/beta-Hydrolases"/>
    <property type="match status" value="1"/>
</dbReference>
<dbReference type="PANTHER" id="PTHR34853">
    <property type="match status" value="1"/>
</dbReference>
<keyword evidence="2" id="KW-1185">Reference proteome</keyword>
<evidence type="ECO:0000313" key="1">
    <source>
        <dbReference type="EMBL" id="EGD55049.1"/>
    </source>
</evidence>
<dbReference type="AlphaFoldDB" id="F1YJW7"/>
<dbReference type="Pfam" id="PF03583">
    <property type="entry name" value="LIP"/>
    <property type="match status" value="1"/>
</dbReference>
<dbReference type="STRING" id="644548.SCNU_10986"/>
<reference evidence="1 2" key="1">
    <citation type="journal article" date="2011" name="J. Bacteriol.">
        <title>Draft Genome Sequence of Gordonia neofelifaecis NRRL B-59395, a Cholesterol-Degrading Actinomycete.</title>
        <authorList>
            <person name="Ge F."/>
            <person name="Li W."/>
            <person name="Chen G."/>
            <person name="Liu Y."/>
            <person name="Zhang G."/>
            <person name="Yong B."/>
            <person name="Wang Q."/>
            <person name="Wang N."/>
            <person name="Huang Z."/>
            <person name="Li W."/>
            <person name="Wang J."/>
            <person name="Wu C."/>
            <person name="Xie Q."/>
            <person name="Liu G."/>
        </authorList>
    </citation>
    <scope>NUCLEOTIDE SEQUENCE [LARGE SCALE GENOMIC DNA]</scope>
    <source>
        <strain evidence="1 2">NRRL B-59395</strain>
    </source>
</reference>
<dbReference type="GO" id="GO:0016042">
    <property type="term" value="P:lipid catabolic process"/>
    <property type="evidence" value="ECO:0007669"/>
    <property type="project" value="InterPro"/>
</dbReference>
<dbReference type="PANTHER" id="PTHR34853:SF1">
    <property type="entry name" value="LIPASE 5"/>
    <property type="match status" value="1"/>
</dbReference>
<evidence type="ECO:0000313" key="2">
    <source>
        <dbReference type="Proteomes" id="UP000035065"/>
    </source>
</evidence>
<proteinExistence type="predicted"/>
<dbReference type="ESTHER" id="9acto-f1yjw7">
    <property type="family name" value="Fungal-Bact_LIP"/>
</dbReference>
<comment type="caution">
    <text evidence="1">The sequence shown here is derived from an EMBL/GenBank/DDBJ whole genome shotgun (WGS) entry which is preliminary data.</text>
</comment>
<dbReference type="eggNOG" id="COG2267">
    <property type="taxonomic scope" value="Bacteria"/>
</dbReference>
<dbReference type="RefSeq" id="WP_009679419.1">
    <property type="nucleotide sequence ID" value="NZ_AEUD01000008.1"/>
</dbReference>
<accession>F1YJW7</accession>
<name>F1YJW7_9ACTN</name>
<gene>
    <name evidence="1" type="ORF">SCNU_10986</name>
</gene>
<protein>
    <submittedName>
        <fullName evidence="1">Secretory lipase family protein</fullName>
    </submittedName>
</protein>